<keyword evidence="2" id="KW-1185">Reference proteome</keyword>
<sequence>MEKTQARVREYLYVDVPRVRTLLAQLALGLPQERRSDRTRQWSASLTGIEGQHHEEGSSDQEVRSLADLHVAMLEDDAEFARMLADVTEVSKKPKNWNRGRIHKALNLGSLIRITGPTSFIYPASFAKSVTAFDVFSDDKTFSTEVTQIVKAMYGEHLTLRVFPCGEGEREYQFSGVISDAGGYLAGEKSVLFSRLGADLQNWTTLATVSRIPERDHMSPTVRLEQVMGELQQAFSRREEVNRQILEKMIQETSRAIEGMGFTEAPVWPAISIIPIAIYREVVPSIIGPELEAED</sequence>
<organism evidence="1 2">
    <name type="scientific">Streptomyces spinosisporus</name>
    <dbReference type="NCBI Taxonomy" id="2927582"/>
    <lineage>
        <taxon>Bacteria</taxon>
        <taxon>Bacillati</taxon>
        <taxon>Actinomycetota</taxon>
        <taxon>Actinomycetes</taxon>
        <taxon>Kitasatosporales</taxon>
        <taxon>Streptomycetaceae</taxon>
        <taxon>Streptomyces</taxon>
    </lineage>
</organism>
<accession>A0ABS9XHV8</accession>
<evidence type="ECO:0000313" key="2">
    <source>
        <dbReference type="Proteomes" id="UP001165270"/>
    </source>
</evidence>
<name>A0ABS9XHV8_9ACTN</name>
<dbReference type="EMBL" id="JALDAX010000004">
    <property type="protein sequence ID" value="MCI3240492.1"/>
    <property type="molecule type" value="Genomic_DNA"/>
</dbReference>
<evidence type="ECO:0000313" key="1">
    <source>
        <dbReference type="EMBL" id="MCI3240492.1"/>
    </source>
</evidence>
<dbReference type="Proteomes" id="UP001165270">
    <property type="component" value="Unassembled WGS sequence"/>
</dbReference>
<reference evidence="1" key="1">
    <citation type="submission" date="2022-03" db="EMBL/GenBank/DDBJ databases">
        <title>Streptomyces 7R015 and 7R016 isolated from Barleria lupulina in Thailand.</title>
        <authorList>
            <person name="Kanchanasin P."/>
            <person name="Phongsopitanun W."/>
            <person name="Tanasupawat S."/>
        </authorList>
    </citation>
    <scope>NUCLEOTIDE SEQUENCE</scope>
    <source>
        <strain evidence="1">7R016</strain>
    </source>
</reference>
<dbReference type="RefSeq" id="WP_242709495.1">
    <property type="nucleotide sequence ID" value="NZ_JALDAX010000004.1"/>
</dbReference>
<gene>
    <name evidence="1" type="ORF">MQN93_12230</name>
</gene>
<proteinExistence type="predicted"/>
<dbReference type="Pfam" id="PF19952">
    <property type="entry name" value="DUF6414"/>
    <property type="match status" value="1"/>
</dbReference>
<dbReference type="InterPro" id="IPR045633">
    <property type="entry name" value="DUF6414"/>
</dbReference>
<comment type="caution">
    <text evidence="1">The sequence shown here is derived from an EMBL/GenBank/DDBJ whole genome shotgun (WGS) entry which is preliminary data.</text>
</comment>
<protein>
    <submittedName>
        <fullName evidence="1">Uncharacterized protein</fullName>
    </submittedName>
</protein>